<protein>
    <recommendedName>
        <fullName evidence="8">Mitochondrial enolase superfamily member 1</fullName>
        <ecNumber evidence="3">4.2.1.68</ecNumber>
    </recommendedName>
    <alternativeName>
        <fullName evidence="9">L-fuconate dehydratase</fullName>
    </alternativeName>
</protein>
<gene>
    <name evidence="11" type="ORF">PYX00_005111</name>
</gene>
<dbReference type="Pfam" id="PF02746">
    <property type="entry name" value="MR_MLE_N"/>
    <property type="match status" value="1"/>
</dbReference>
<proteinExistence type="inferred from homology"/>
<dbReference type="FunFam" id="3.20.20.120:FF:000007">
    <property type="entry name" value="Mitochondrial enolase superfamily member 1"/>
    <property type="match status" value="1"/>
</dbReference>
<dbReference type="GO" id="GO:0050023">
    <property type="term" value="F:L-fuconate dehydratase activity"/>
    <property type="evidence" value="ECO:0007669"/>
    <property type="project" value="UniProtKB-EC"/>
</dbReference>
<dbReference type="InterPro" id="IPR036849">
    <property type="entry name" value="Enolase-like_C_sf"/>
</dbReference>
<sequence>MDEGLTIVEVDVKDVRFPTSLHGDGSDAMHADPDYSCAYTVIVTEKGLKGYGLTFTLGRGTEVVVEAVRAMSRTVLHRNAGTVFRDFRSFWRALTSDSQIRWLGPEKGVVHLATASIVNALWDLWARLEGKPLWKLLCDMEPETLVSTIDFRYIEDAITPDECVAMLQASRTRRTQREREIASGGYPAYTTQVGWIGYSPEKVSGLCREYLSRGFTAFKVKVGSSPEEDKKRCELVRKEVGEDNLLMMDANQKWNVDEAIVRMKELAPFRPYWIEEPTSPDDVLGHARISEELGPLGIRVATGEMCANRVMFKQFLQSGALQVCQIDSARIGGVNEILSVYFMAKKFNVAVCPHAGGVGLCEMVRHLQFFDYVCLSESTEGRYIEYVEQQHEHFEDPAEVRGAVYLAPKEPGYSTKLKESALEEYEYPRGREWGRLFGAGLFSRN</sequence>
<dbReference type="SFLD" id="SFLDF00111">
    <property type="entry name" value="L-fuconate_dehydratase"/>
    <property type="match status" value="1"/>
</dbReference>
<dbReference type="Gene3D" id="3.20.20.120">
    <property type="entry name" value="Enolase-like C-terminal domain"/>
    <property type="match status" value="1"/>
</dbReference>
<evidence type="ECO:0000256" key="4">
    <source>
        <dbReference type="ARBA" id="ARBA00022723"/>
    </source>
</evidence>
<comment type="similarity">
    <text evidence="7">Belongs to the mandelate racemase/muconate lactonizing enzyme family. ENOSF1 subfamily.</text>
</comment>
<comment type="cofactor">
    <cofactor evidence="2">
        <name>Mg(2+)</name>
        <dbReference type="ChEBI" id="CHEBI:18420"/>
    </cofactor>
</comment>
<keyword evidence="5" id="KW-0460">Magnesium</keyword>
<dbReference type="AlphaFoldDB" id="A0AAW2HQS9"/>
<keyword evidence="4" id="KW-0479">Metal-binding</keyword>
<dbReference type="PANTHER" id="PTHR13794">
    <property type="entry name" value="ENOLASE SUPERFAMILY, MANDELATE RACEMASE"/>
    <property type="match status" value="1"/>
</dbReference>
<dbReference type="SUPFAM" id="SSF51604">
    <property type="entry name" value="Enolase C-terminal domain-like"/>
    <property type="match status" value="1"/>
</dbReference>
<evidence type="ECO:0000313" key="11">
    <source>
        <dbReference type="EMBL" id="KAL0271963.1"/>
    </source>
</evidence>
<dbReference type="SFLD" id="SFLDG00179">
    <property type="entry name" value="mandelate_racemase"/>
    <property type="match status" value="1"/>
</dbReference>
<evidence type="ECO:0000256" key="9">
    <source>
        <dbReference type="ARBA" id="ARBA00078003"/>
    </source>
</evidence>
<dbReference type="PROSITE" id="PS00909">
    <property type="entry name" value="MR_MLE_2"/>
    <property type="match status" value="1"/>
</dbReference>
<evidence type="ECO:0000256" key="3">
    <source>
        <dbReference type="ARBA" id="ARBA00013142"/>
    </source>
</evidence>
<feature type="domain" description="Mandelate racemase/muconate lactonizing enzyme C-terminal" evidence="10">
    <location>
        <begin position="200"/>
        <end position="296"/>
    </location>
</feature>
<accession>A0AAW2HQS9</accession>
<dbReference type="SMART" id="SM00922">
    <property type="entry name" value="MR_MLE"/>
    <property type="match status" value="1"/>
</dbReference>
<evidence type="ECO:0000259" key="10">
    <source>
        <dbReference type="SMART" id="SM00922"/>
    </source>
</evidence>
<dbReference type="SUPFAM" id="SSF54826">
    <property type="entry name" value="Enolase N-terminal domain-like"/>
    <property type="match status" value="1"/>
</dbReference>
<dbReference type="InterPro" id="IPR029017">
    <property type="entry name" value="Enolase-like_N"/>
</dbReference>
<dbReference type="Gene3D" id="3.30.390.10">
    <property type="entry name" value="Enolase-like, N-terminal domain"/>
    <property type="match status" value="1"/>
</dbReference>
<dbReference type="EMBL" id="JARGDH010000003">
    <property type="protein sequence ID" value="KAL0271963.1"/>
    <property type="molecule type" value="Genomic_DNA"/>
</dbReference>
<comment type="catalytic activity">
    <reaction evidence="1">
        <text>L-fuconate = 2-dehydro-3-deoxy-L-fuconate + H2O</text>
        <dbReference type="Rhea" id="RHEA:22772"/>
        <dbReference type="ChEBI" id="CHEBI:15377"/>
        <dbReference type="ChEBI" id="CHEBI:21291"/>
        <dbReference type="ChEBI" id="CHEBI:37448"/>
        <dbReference type="EC" id="4.2.1.68"/>
    </reaction>
</comment>
<dbReference type="EC" id="4.2.1.68" evidence="3"/>
<dbReference type="Pfam" id="PF13378">
    <property type="entry name" value="MR_MLE_C"/>
    <property type="match status" value="1"/>
</dbReference>
<dbReference type="InterPro" id="IPR034610">
    <property type="entry name" value="L-fuconate_dehydratase"/>
</dbReference>
<dbReference type="InterPro" id="IPR018110">
    <property type="entry name" value="Mandel_Rmase/mucon_lact_enz_CS"/>
</dbReference>
<comment type="caution">
    <text evidence="11">The sequence shown here is derived from an EMBL/GenBank/DDBJ whole genome shotgun (WGS) entry which is preliminary data.</text>
</comment>
<evidence type="ECO:0000256" key="5">
    <source>
        <dbReference type="ARBA" id="ARBA00022842"/>
    </source>
</evidence>
<name>A0AAW2HQS9_9NEOP</name>
<evidence type="ECO:0000256" key="7">
    <source>
        <dbReference type="ARBA" id="ARBA00061144"/>
    </source>
</evidence>
<dbReference type="PANTHER" id="PTHR13794:SF58">
    <property type="entry name" value="MITOCHONDRIAL ENOLASE SUPERFAMILY MEMBER 1"/>
    <property type="match status" value="1"/>
</dbReference>
<dbReference type="GO" id="GO:0009063">
    <property type="term" value="P:amino acid catabolic process"/>
    <property type="evidence" value="ECO:0007669"/>
    <property type="project" value="InterPro"/>
</dbReference>
<keyword evidence="6" id="KW-0456">Lyase</keyword>
<evidence type="ECO:0000256" key="1">
    <source>
        <dbReference type="ARBA" id="ARBA00001737"/>
    </source>
</evidence>
<dbReference type="GO" id="GO:0016052">
    <property type="term" value="P:carbohydrate catabolic process"/>
    <property type="evidence" value="ECO:0007669"/>
    <property type="project" value="InterPro"/>
</dbReference>
<evidence type="ECO:0000256" key="6">
    <source>
        <dbReference type="ARBA" id="ARBA00023239"/>
    </source>
</evidence>
<dbReference type="GO" id="GO:0000287">
    <property type="term" value="F:magnesium ion binding"/>
    <property type="evidence" value="ECO:0007669"/>
    <property type="project" value="TreeGrafter"/>
</dbReference>
<dbReference type="InterPro" id="IPR046945">
    <property type="entry name" value="RHMD-like"/>
</dbReference>
<dbReference type="SFLD" id="SFLDS00001">
    <property type="entry name" value="Enolase"/>
    <property type="match status" value="1"/>
</dbReference>
<dbReference type="InterPro" id="IPR029065">
    <property type="entry name" value="Enolase_C-like"/>
</dbReference>
<evidence type="ECO:0000256" key="2">
    <source>
        <dbReference type="ARBA" id="ARBA00001946"/>
    </source>
</evidence>
<evidence type="ECO:0000256" key="8">
    <source>
        <dbReference type="ARBA" id="ARBA00073815"/>
    </source>
</evidence>
<organism evidence="11">
    <name type="scientific">Menopon gallinae</name>
    <name type="common">poultry shaft louse</name>
    <dbReference type="NCBI Taxonomy" id="328185"/>
    <lineage>
        <taxon>Eukaryota</taxon>
        <taxon>Metazoa</taxon>
        <taxon>Ecdysozoa</taxon>
        <taxon>Arthropoda</taxon>
        <taxon>Hexapoda</taxon>
        <taxon>Insecta</taxon>
        <taxon>Pterygota</taxon>
        <taxon>Neoptera</taxon>
        <taxon>Paraneoptera</taxon>
        <taxon>Psocodea</taxon>
        <taxon>Troctomorpha</taxon>
        <taxon>Phthiraptera</taxon>
        <taxon>Amblycera</taxon>
        <taxon>Menoponidae</taxon>
        <taxon>Menopon</taxon>
    </lineage>
</organism>
<dbReference type="InterPro" id="IPR013342">
    <property type="entry name" value="Mandelate_racemase_C"/>
</dbReference>
<reference evidence="11" key="1">
    <citation type="journal article" date="2024" name="Gigascience">
        <title>Chromosome-level genome of the poultry shaft louse Menopon gallinae provides insight into the host-switching and adaptive evolution of parasitic lice.</title>
        <authorList>
            <person name="Xu Y."/>
            <person name="Ma L."/>
            <person name="Liu S."/>
            <person name="Liang Y."/>
            <person name="Liu Q."/>
            <person name="He Z."/>
            <person name="Tian L."/>
            <person name="Duan Y."/>
            <person name="Cai W."/>
            <person name="Li H."/>
            <person name="Song F."/>
        </authorList>
    </citation>
    <scope>NUCLEOTIDE SEQUENCE</scope>
    <source>
        <strain evidence="11">Cailab_2023a</strain>
    </source>
</reference>
<dbReference type="InterPro" id="IPR013341">
    <property type="entry name" value="Mandelate_racemase_N_dom"/>
</dbReference>